<reference evidence="2 3" key="1">
    <citation type="journal article" date="2014" name="Int. J. Syst. Evol. Microbiol.">
        <title>Complete genome sequence of Corynebacterium casei LMG S-19264T (=DSM 44701T), isolated from a smear-ripened cheese.</title>
        <authorList>
            <consortium name="US DOE Joint Genome Institute (JGI-PGF)"/>
            <person name="Walter F."/>
            <person name="Albersmeier A."/>
            <person name="Kalinowski J."/>
            <person name="Ruckert C."/>
        </authorList>
    </citation>
    <scope>NUCLEOTIDE SEQUENCE [LARGE SCALE GENOMIC DNA]</scope>
    <source>
        <strain evidence="2 3">NBRC 110095</strain>
    </source>
</reference>
<keyword evidence="1" id="KW-0175">Coiled coil</keyword>
<dbReference type="EMBL" id="BSPD01000061">
    <property type="protein sequence ID" value="GLS26750.1"/>
    <property type="molecule type" value="Genomic_DNA"/>
</dbReference>
<dbReference type="Proteomes" id="UP001156870">
    <property type="component" value="Unassembled WGS sequence"/>
</dbReference>
<dbReference type="RefSeq" id="WP_232594906.1">
    <property type="nucleotide sequence ID" value="NZ_BSPD01000061.1"/>
</dbReference>
<keyword evidence="3" id="KW-1185">Reference proteome</keyword>
<feature type="coiled-coil region" evidence="1">
    <location>
        <begin position="502"/>
        <end position="529"/>
    </location>
</feature>
<evidence type="ECO:0000256" key="1">
    <source>
        <dbReference type="SAM" id="Coils"/>
    </source>
</evidence>
<organism evidence="2 3">
    <name type="scientific">Marinibactrum halimedae</name>
    <dbReference type="NCBI Taxonomy" id="1444977"/>
    <lineage>
        <taxon>Bacteria</taxon>
        <taxon>Pseudomonadati</taxon>
        <taxon>Pseudomonadota</taxon>
        <taxon>Gammaproteobacteria</taxon>
        <taxon>Cellvibrionales</taxon>
        <taxon>Cellvibrionaceae</taxon>
        <taxon>Marinibactrum</taxon>
    </lineage>
</organism>
<protein>
    <submittedName>
        <fullName evidence="2">Uncharacterized protein</fullName>
    </submittedName>
</protein>
<evidence type="ECO:0000313" key="2">
    <source>
        <dbReference type="EMBL" id="GLS26750.1"/>
    </source>
</evidence>
<accession>A0AA37WMZ0</accession>
<gene>
    <name evidence="2" type="ORF">GCM10007877_24690</name>
</gene>
<dbReference type="AlphaFoldDB" id="A0AA37WMZ0"/>
<sequence>MSGTAGAVTTATQSSYVTQINKTRQDIKNHLEPETRARAYTPTPNQLQSVVEPTSRDLKLGATIMDCEMHARAELNSKDPGERLTSAEYGQLKTLIENVASIGKARSKSFDSLKQKEVDIAFNSLINQAMNDSMKSASQQAHQLRLLERLIDFVEQNPLNQDSWDRDNHYRHYIRNDHRNPKKVGKEFSSPAAALEKVCSRVSEDLKQQQKLTPETARDIGALLTAVAKEYKDTTHKSIKTHNTTVSQIARLNTEIQQLKAADENNPSIKTKENEIEELKNSGELINGSEEIIVIGSKVEGWDKYRGDGKMQALNILSRYVFGITLNKAKHAQLAETPRATPETEGGVVPTKERFATSRFGPSMTVWNTTLFLETMLGASLTEQKVYAATQATDWAMAKDSKYNGPSKGAHTPIEAMMTFAEAHGADHKTAHAKETLVRLILESNPSVEDGNIEFDRPSAENTRQASLIDQISSRGKVLFLGIKVREAEVNLIEKGKALPEIESKQAAIKKLKEAYEQAEADVRKAEEKFKDNFAFINNRKAIADKKHKEFKAADTESEELSNQHKEALKALKVANEDLERAQKARELAVIEYENSYETTMVMAEEVIPAVENGEVEEVGETGPLKEGNI</sequence>
<evidence type="ECO:0000313" key="3">
    <source>
        <dbReference type="Proteomes" id="UP001156870"/>
    </source>
</evidence>
<name>A0AA37WMZ0_9GAMM</name>
<comment type="caution">
    <text evidence="2">The sequence shown here is derived from an EMBL/GenBank/DDBJ whole genome shotgun (WGS) entry which is preliminary data.</text>
</comment>
<feature type="coiled-coil region" evidence="1">
    <location>
        <begin position="558"/>
        <end position="592"/>
    </location>
</feature>
<proteinExistence type="predicted"/>